<dbReference type="GO" id="GO:0043190">
    <property type="term" value="C:ATP-binding cassette (ABC) transporter complex"/>
    <property type="evidence" value="ECO:0007669"/>
    <property type="project" value="TreeGrafter"/>
</dbReference>
<evidence type="ECO:0000256" key="6">
    <source>
        <dbReference type="SAM" id="Phobius"/>
    </source>
</evidence>
<evidence type="ECO:0000313" key="7">
    <source>
        <dbReference type="EMBL" id="VAV93458.1"/>
    </source>
</evidence>
<keyword evidence="5 6" id="KW-0472">Membrane</keyword>
<dbReference type="PANTHER" id="PTHR33529:SF6">
    <property type="entry name" value="YJGP_YJGQ FAMILY PERMEASE"/>
    <property type="match status" value="1"/>
</dbReference>
<dbReference type="GO" id="GO:0015920">
    <property type="term" value="P:lipopolysaccharide transport"/>
    <property type="evidence" value="ECO:0007669"/>
    <property type="project" value="TreeGrafter"/>
</dbReference>
<feature type="transmembrane region" description="Helical" evidence="6">
    <location>
        <begin position="283"/>
        <end position="301"/>
    </location>
</feature>
<dbReference type="Pfam" id="PF03739">
    <property type="entry name" value="LptF_LptG"/>
    <property type="match status" value="1"/>
</dbReference>
<protein>
    <recommendedName>
        <fullName evidence="8">Lipopolysaccharide export system permease protein LptF</fullName>
    </recommendedName>
</protein>
<evidence type="ECO:0008006" key="8">
    <source>
        <dbReference type="Google" id="ProtNLM"/>
    </source>
</evidence>
<proteinExistence type="predicted"/>
<dbReference type="AlphaFoldDB" id="A0A3B0RYX8"/>
<keyword evidence="3 6" id="KW-0812">Transmembrane</keyword>
<name>A0A3B0RYX8_9ZZZZ</name>
<sequence length="317" mass="34986">LALPQLFAIVLPFAVFVAVAYGIQRLHTDNEVMVVYASGMTGWQVISPVLRTISYAVLLNLVLNLFVQPVAFRSMRETIYEVRSDLASAIIRPGEFVSPAVNLTIFARELKNGVMSDVFIHDGRDQEKPTTFFAKTGVFANVAARPSITLNNASRQTLSADGILEFLEFSSTSFELNGVIDPQGELFYKYSDRYISELFNPDPNNVWEMQHVKNLRAEGHYRMSSPLYNYTLGLLALVALLAGNFSKMGYGRRLITFGVVALLVRLLGFTLASAAESNEILNIAQYGLPIGVSGLCLWLLFRPKPAPPVAALELAAK</sequence>
<dbReference type="EMBL" id="UOEE01000166">
    <property type="protein sequence ID" value="VAV93458.1"/>
    <property type="molecule type" value="Genomic_DNA"/>
</dbReference>
<evidence type="ECO:0000256" key="5">
    <source>
        <dbReference type="ARBA" id="ARBA00023136"/>
    </source>
</evidence>
<evidence type="ECO:0000256" key="4">
    <source>
        <dbReference type="ARBA" id="ARBA00022989"/>
    </source>
</evidence>
<feature type="non-terminal residue" evidence="7">
    <location>
        <position position="1"/>
    </location>
</feature>
<comment type="subcellular location">
    <subcellularLocation>
        <location evidence="1">Cell membrane</location>
        <topology evidence="1">Multi-pass membrane protein</topology>
    </subcellularLocation>
</comment>
<accession>A0A3B0RYX8</accession>
<dbReference type="PANTHER" id="PTHR33529">
    <property type="entry name" value="SLR0882 PROTEIN-RELATED"/>
    <property type="match status" value="1"/>
</dbReference>
<organism evidence="7">
    <name type="scientific">hydrothermal vent metagenome</name>
    <dbReference type="NCBI Taxonomy" id="652676"/>
    <lineage>
        <taxon>unclassified sequences</taxon>
        <taxon>metagenomes</taxon>
        <taxon>ecological metagenomes</taxon>
    </lineage>
</organism>
<gene>
    <name evidence="7" type="ORF">MNBD_ALPHA06-576</name>
</gene>
<feature type="transmembrane region" description="Helical" evidence="6">
    <location>
        <begin position="46"/>
        <end position="67"/>
    </location>
</feature>
<keyword evidence="2" id="KW-1003">Cell membrane</keyword>
<evidence type="ECO:0000256" key="1">
    <source>
        <dbReference type="ARBA" id="ARBA00004651"/>
    </source>
</evidence>
<feature type="transmembrane region" description="Helical" evidence="6">
    <location>
        <begin position="251"/>
        <end position="271"/>
    </location>
</feature>
<dbReference type="InterPro" id="IPR005495">
    <property type="entry name" value="LptG/LptF_permease"/>
</dbReference>
<keyword evidence="4 6" id="KW-1133">Transmembrane helix</keyword>
<evidence type="ECO:0000256" key="3">
    <source>
        <dbReference type="ARBA" id="ARBA00022692"/>
    </source>
</evidence>
<reference evidence="7" key="1">
    <citation type="submission" date="2018-06" db="EMBL/GenBank/DDBJ databases">
        <authorList>
            <person name="Zhirakovskaya E."/>
        </authorList>
    </citation>
    <scope>NUCLEOTIDE SEQUENCE</scope>
</reference>
<feature type="transmembrane region" description="Helical" evidence="6">
    <location>
        <begin position="227"/>
        <end position="245"/>
    </location>
</feature>
<evidence type="ECO:0000256" key="2">
    <source>
        <dbReference type="ARBA" id="ARBA00022475"/>
    </source>
</evidence>